<reference evidence="9 10" key="1">
    <citation type="submission" date="2023-10" db="EMBL/GenBank/DDBJ databases">
        <title>Virgibacillus halophilus 5B73C genome.</title>
        <authorList>
            <person name="Miliotis G."/>
            <person name="Sengupta P."/>
            <person name="Hameed A."/>
            <person name="Chuvochina M."/>
            <person name="Mcdonagh F."/>
            <person name="Simpson A.C."/>
            <person name="Singh N.K."/>
            <person name="Rekha P.D."/>
            <person name="Raman K."/>
            <person name="Hugenholtz P."/>
            <person name="Venkateswaran K."/>
        </authorList>
    </citation>
    <scope>NUCLEOTIDE SEQUENCE [LARGE SCALE GENOMIC DNA]</scope>
    <source>
        <strain evidence="9 10">5B73C</strain>
    </source>
</reference>
<evidence type="ECO:0000256" key="4">
    <source>
        <dbReference type="ARBA" id="ARBA00022840"/>
    </source>
</evidence>
<sequence>MGQGGGICADEKELVRTVKAGISLSAVGQCLLEKSIAGYKEIEFEVVRDQKNQSVIVCGMENVDPVGIHTGDSIVVAPIQTLDKEELEMLRSAALRIVSALEIEGACNVQLALHPYNRQYYVIEVNPRVSRSSALASKATGYPIAKISAKIAMGLSLDKIVDRKTKIAYAYAEPELDYIVTKLPRFAYDKFTEADRTLQTQMKATGEIMAIGKSFSESLLKGLRSLEYTAHDLTLDSLRETGIEVLKDRLQKADDERIYVIAQAFRKGVDVGEVHDLTQIDHYFLECIQNLVHLEKVLANNPLSIDYLQQAKRMGISDETVSRCWGETEEKIYQLRKNNHMLPMFDLVHTFEASDALKTPYFYSTFLHAEKKKPGLEKKKIIVIGSGPIRIGQGVEFDYATVHSINAIQDMGYEAIIINNNPETVSTDFSISDKLYFEPLTLEDVMHVIDKERPLGVVVQFGGQTAINLAAGLEARGVNILGTDLQAIDRAENRQQFEQLLDDLDLQHPSGVSVTNQSDVFKAADQLGYPILVRPSYVIGGSRMALIHNQKQLEAYLHKNSSVQDCHPVLIDKYITGIEVEIDAVSDGKTTVIPGIMEHLERPGIHSGDSIAVFPPQRISKASKQKIVDATIKIASALPIIGLINIQFIVKNNEVFVLEVNPRSSRTIPFFKQTDWGEYGKACHKLPGRAVA</sequence>
<comment type="catalytic activity">
    <reaction evidence="6">
        <text>hydrogencarbonate + NH4(+) + 2 ATP = carbamoyl phosphate + 2 ADP + phosphate + 2 H(+)</text>
        <dbReference type="Rhea" id="RHEA:18029"/>
        <dbReference type="ChEBI" id="CHEBI:15378"/>
        <dbReference type="ChEBI" id="CHEBI:17544"/>
        <dbReference type="ChEBI" id="CHEBI:28938"/>
        <dbReference type="ChEBI" id="CHEBI:30616"/>
        <dbReference type="ChEBI" id="CHEBI:43474"/>
        <dbReference type="ChEBI" id="CHEBI:58228"/>
        <dbReference type="ChEBI" id="CHEBI:456216"/>
        <dbReference type="EC" id="6.3.4.16"/>
    </reaction>
</comment>
<dbReference type="Pfam" id="PF02787">
    <property type="entry name" value="CPSase_L_D3"/>
    <property type="match status" value="1"/>
</dbReference>
<dbReference type="SUPFAM" id="SSF48108">
    <property type="entry name" value="Carbamoyl phosphate synthetase, large subunit connection domain"/>
    <property type="match status" value="1"/>
</dbReference>
<gene>
    <name evidence="9" type="primary">carB</name>
    <name evidence="9" type="ORF">RWE15_20675</name>
</gene>
<dbReference type="InterPro" id="IPR016185">
    <property type="entry name" value="PreATP-grasp_dom_sf"/>
</dbReference>
<dbReference type="PRINTS" id="PR00098">
    <property type="entry name" value="CPSASE"/>
</dbReference>
<dbReference type="Pfam" id="PF25596">
    <property type="entry name" value="CPSase_L_D1"/>
    <property type="match status" value="1"/>
</dbReference>
<dbReference type="Pfam" id="PF02786">
    <property type="entry name" value="CPSase_L_D2"/>
    <property type="match status" value="2"/>
</dbReference>
<evidence type="ECO:0000256" key="5">
    <source>
        <dbReference type="ARBA" id="ARBA00044063"/>
    </source>
</evidence>
<dbReference type="Gene3D" id="1.10.1030.10">
    <property type="entry name" value="Carbamoyl-phosphate synthetase, large subunit oligomerisation domain"/>
    <property type="match status" value="1"/>
</dbReference>
<dbReference type="GO" id="GO:0004088">
    <property type="term" value="F:carbamoyl-phosphate synthase (glutamine-hydrolyzing) activity"/>
    <property type="evidence" value="ECO:0007669"/>
    <property type="project" value="UniProtKB-EC"/>
</dbReference>
<name>A0ABU5CAP9_9BACI</name>
<evidence type="ECO:0000256" key="6">
    <source>
        <dbReference type="ARBA" id="ARBA00047359"/>
    </source>
</evidence>
<dbReference type="NCBIfam" id="NF009455">
    <property type="entry name" value="PRK12815.1"/>
    <property type="match status" value="1"/>
</dbReference>
<keyword evidence="4 7" id="KW-0067">ATP-binding</keyword>
<evidence type="ECO:0000256" key="1">
    <source>
        <dbReference type="ARBA" id="ARBA00009799"/>
    </source>
</evidence>
<comment type="similarity">
    <text evidence="1">Belongs to the CarB family.</text>
</comment>
<keyword evidence="2 9" id="KW-0436">Ligase</keyword>
<keyword evidence="3 7" id="KW-0547">Nucleotide-binding</keyword>
<proteinExistence type="inferred from homology"/>
<evidence type="ECO:0000256" key="2">
    <source>
        <dbReference type="ARBA" id="ARBA00022598"/>
    </source>
</evidence>
<keyword evidence="10" id="KW-1185">Reference proteome</keyword>
<dbReference type="PROSITE" id="PS50975">
    <property type="entry name" value="ATP_GRASP"/>
    <property type="match status" value="2"/>
</dbReference>
<evidence type="ECO:0000313" key="10">
    <source>
        <dbReference type="Proteomes" id="UP001281447"/>
    </source>
</evidence>
<feature type="domain" description="ATP-grasp" evidence="8">
    <location>
        <begin position="498"/>
        <end position="692"/>
    </location>
</feature>
<dbReference type="Gene3D" id="3.30.470.20">
    <property type="entry name" value="ATP-grasp fold, B domain"/>
    <property type="match status" value="2"/>
</dbReference>
<dbReference type="InterPro" id="IPR005479">
    <property type="entry name" value="CPAse_ATP-bd"/>
</dbReference>
<evidence type="ECO:0000256" key="3">
    <source>
        <dbReference type="ARBA" id="ARBA00022741"/>
    </source>
</evidence>
<dbReference type="InterPro" id="IPR005480">
    <property type="entry name" value="CPSase_lsu_oligo"/>
</dbReference>
<dbReference type="InterPro" id="IPR011761">
    <property type="entry name" value="ATP-grasp"/>
</dbReference>
<dbReference type="PANTHER" id="PTHR11405:SF53">
    <property type="entry name" value="CARBAMOYL-PHOSPHATE SYNTHASE [AMMONIA], MITOCHONDRIAL"/>
    <property type="match status" value="1"/>
</dbReference>
<feature type="domain" description="ATP-grasp" evidence="8">
    <location>
        <begin position="31"/>
        <end position="153"/>
    </location>
</feature>
<dbReference type="Gene3D" id="3.40.50.20">
    <property type="match status" value="1"/>
</dbReference>
<dbReference type="EC" id="6.3.4.16" evidence="5"/>
<dbReference type="SUPFAM" id="SSF52440">
    <property type="entry name" value="PreATP-grasp domain"/>
    <property type="match status" value="1"/>
</dbReference>
<evidence type="ECO:0000256" key="7">
    <source>
        <dbReference type="PROSITE-ProRule" id="PRU00409"/>
    </source>
</evidence>
<dbReference type="InterPro" id="IPR005483">
    <property type="entry name" value="CPSase_dom"/>
</dbReference>
<comment type="caution">
    <text evidence="9">The sequence shown here is derived from an EMBL/GenBank/DDBJ whole genome shotgun (WGS) entry which is preliminary data.</text>
</comment>
<dbReference type="PANTHER" id="PTHR11405">
    <property type="entry name" value="CARBAMOYLTRANSFERASE FAMILY MEMBER"/>
    <property type="match status" value="1"/>
</dbReference>
<dbReference type="PROSITE" id="PS00867">
    <property type="entry name" value="CPSASE_2"/>
    <property type="match status" value="2"/>
</dbReference>
<dbReference type="SUPFAM" id="SSF56059">
    <property type="entry name" value="Glutathione synthetase ATP-binding domain-like"/>
    <property type="match status" value="2"/>
</dbReference>
<evidence type="ECO:0000259" key="8">
    <source>
        <dbReference type="PROSITE" id="PS50975"/>
    </source>
</evidence>
<dbReference type="InterPro" id="IPR036897">
    <property type="entry name" value="CarbamoylP_synth_lsu_oligo_sf"/>
</dbReference>
<organism evidence="9 10">
    <name type="scientific">Tigheibacillus halophilus</name>
    <dbReference type="NCBI Taxonomy" id="361280"/>
    <lineage>
        <taxon>Bacteria</taxon>
        <taxon>Bacillati</taxon>
        <taxon>Bacillota</taxon>
        <taxon>Bacilli</taxon>
        <taxon>Bacillales</taxon>
        <taxon>Bacillaceae</taxon>
        <taxon>Tigheibacillus</taxon>
    </lineage>
</organism>
<protein>
    <recommendedName>
        <fullName evidence="5">carbamoyl-phosphate synthase (ammonia)</fullName>
        <ecNumber evidence="5">6.3.4.16</ecNumber>
    </recommendedName>
</protein>
<dbReference type="InterPro" id="IPR058047">
    <property type="entry name" value="CPSase_preATP-grasp"/>
</dbReference>
<evidence type="ECO:0000313" key="9">
    <source>
        <dbReference type="EMBL" id="MDY0396315.1"/>
    </source>
</evidence>
<dbReference type="Proteomes" id="UP001281447">
    <property type="component" value="Unassembled WGS sequence"/>
</dbReference>
<dbReference type="EMBL" id="JAWDIP010000004">
    <property type="protein sequence ID" value="MDY0396315.1"/>
    <property type="molecule type" value="Genomic_DNA"/>
</dbReference>
<dbReference type="NCBIfam" id="NF003671">
    <property type="entry name" value="PRK05294.1"/>
    <property type="match status" value="1"/>
</dbReference>
<accession>A0ABU5CAP9</accession>
<dbReference type="SMART" id="SM01096">
    <property type="entry name" value="CPSase_L_D3"/>
    <property type="match status" value="1"/>
</dbReference>